<comment type="pathway">
    <text evidence="3">Phospholipid metabolism; phosphatidylglycerol biosynthesis; phosphatidylglycerol from CDP-diacylglycerol: step 1/2.</text>
</comment>
<dbReference type="PIRSF" id="PIRSF000847">
    <property type="entry name" value="Phos_ph_gly_syn"/>
    <property type="match status" value="1"/>
</dbReference>
<dbReference type="NCBIfam" id="TIGR00560">
    <property type="entry name" value="pgsA"/>
    <property type="match status" value="1"/>
</dbReference>
<comment type="function">
    <text evidence="1">This protein catalyzes the committed step to the synthesis of the acidic phospholipids.</text>
</comment>
<comment type="catalytic activity">
    <reaction evidence="17">
        <text>a CDP-1,2-diacyl-sn-glycerol + sn-glycerol 3-phosphate = a 1,2-diacyl-sn-glycero-3-phospho-(1'-sn-glycero-3'-phosphate) + CMP + H(+)</text>
        <dbReference type="Rhea" id="RHEA:12593"/>
        <dbReference type="ChEBI" id="CHEBI:15378"/>
        <dbReference type="ChEBI" id="CHEBI:57597"/>
        <dbReference type="ChEBI" id="CHEBI:58332"/>
        <dbReference type="ChEBI" id="CHEBI:60110"/>
        <dbReference type="ChEBI" id="CHEBI:60377"/>
        <dbReference type="EC" id="2.7.8.5"/>
    </reaction>
</comment>
<comment type="caution">
    <text evidence="21">The sequence shown here is derived from an EMBL/GenBank/DDBJ whole genome shotgun (WGS) entry which is preliminary data.</text>
</comment>
<evidence type="ECO:0000256" key="4">
    <source>
        <dbReference type="ARBA" id="ARBA00005189"/>
    </source>
</evidence>
<dbReference type="PANTHER" id="PTHR14269">
    <property type="entry name" value="CDP-DIACYLGLYCEROL--GLYCEROL-3-PHOSPHATE 3-PHOSPHATIDYLTRANSFERASE-RELATED"/>
    <property type="match status" value="1"/>
</dbReference>
<evidence type="ECO:0000256" key="17">
    <source>
        <dbReference type="ARBA" id="ARBA00048586"/>
    </source>
</evidence>
<evidence type="ECO:0000256" key="13">
    <source>
        <dbReference type="ARBA" id="ARBA00023098"/>
    </source>
</evidence>
<keyword evidence="16" id="KW-1208">Phospholipid metabolism</keyword>
<evidence type="ECO:0000256" key="9">
    <source>
        <dbReference type="ARBA" id="ARBA00022516"/>
    </source>
</evidence>
<evidence type="ECO:0000256" key="20">
    <source>
        <dbReference type="SAM" id="Phobius"/>
    </source>
</evidence>
<dbReference type="GO" id="GO:0005886">
    <property type="term" value="C:plasma membrane"/>
    <property type="evidence" value="ECO:0007669"/>
    <property type="project" value="UniProtKB-SubCell"/>
</dbReference>
<dbReference type="GO" id="GO:0006655">
    <property type="term" value="P:phosphatidylglycerol biosynthetic process"/>
    <property type="evidence" value="ECO:0007669"/>
    <property type="project" value="UniProtKB-UniPathway"/>
</dbReference>
<sequence length="201" mass="22691">MRLILSCKRRTMKEKLPNQLTMARIFMIPIFVILFYLPEGAHFNGFVSQDHSSVMWVIAAIVFAVASFTDWLDGYLARKWHVVSNFGKFADPLADKMLNMVAFVVLVGLHVVPMWAVAIIICRELAVTGLRLLLVEQGGVVMAAAMPGKIKTATQMLSVIFLFIGNPLYIGTILFYVCVFFTIYSGYDYFAKNMQVFRNAD</sequence>
<evidence type="ECO:0000256" key="11">
    <source>
        <dbReference type="ARBA" id="ARBA00022692"/>
    </source>
</evidence>
<evidence type="ECO:0000256" key="15">
    <source>
        <dbReference type="ARBA" id="ARBA00023209"/>
    </source>
</evidence>
<reference evidence="21 22" key="1">
    <citation type="submission" date="2015-01" db="EMBL/GenBank/DDBJ databases">
        <title>Lactococcus lactis subsp.lactis JCM 5805 whole genome shotgun sequence.</title>
        <authorList>
            <person name="Fujii T."/>
            <person name="Tomita Y."/>
            <person name="Ikushima S."/>
            <person name="Fujiwara D."/>
        </authorList>
    </citation>
    <scope>NUCLEOTIDE SEQUENCE [LARGE SCALE GENOMIC DNA]</scope>
    <source>
        <strain evidence="21 22">JCM 5805</strain>
    </source>
</reference>
<feature type="transmembrane region" description="Helical" evidence="20">
    <location>
        <begin position="97"/>
        <end position="121"/>
    </location>
</feature>
<comment type="similarity">
    <text evidence="5 19">Belongs to the CDP-alcohol phosphatidyltransferase class-I family.</text>
</comment>
<keyword evidence="9" id="KW-0444">Lipid biosynthesis</keyword>
<dbReference type="FunFam" id="1.20.120.1760:FF:000004">
    <property type="entry name" value="CDP-diacylglycerol--glycerol-3-phosphate 3-phosphatidyltransferase"/>
    <property type="match status" value="1"/>
</dbReference>
<dbReference type="InterPro" id="IPR004570">
    <property type="entry name" value="Phosphatidylglycerol_P_synth"/>
</dbReference>
<protein>
    <recommendedName>
        <fullName evidence="7 18">CDP-diacylglycerol--glycerol-3-phosphate 3-phosphatidyltransferase</fullName>
        <ecNumber evidence="6 18">2.7.8.5</ecNumber>
    </recommendedName>
</protein>
<comment type="subcellular location">
    <subcellularLocation>
        <location evidence="2">Cell membrane</location>
        <topology evidence="2">Multi-pass membrane protein</topology>
    </subcellularLocation>
</comment>
<keyword evidence="12 20" id="KW-1133">Transmembrane helix</keyword>
<evidence type="ECO:0000256" key="19">
    <source>
        <dbReference type="RuleBase" id="RU003750"/>
    </source>
</evidence>
<keyword evidence="11 20" id="KW-0812">Transmembrane</keyword>
<feature type="transmembrane region" description="Helical" evidence="20">
    <location>
        <begin position="21"/>
        <end position="38"/>
    </location>
</feature>
<keyword evidence="8" id="KW-1003">Cell membrane</keyword>
<evidence type="ECO:0000256" key="18">
    <source>
        <dbReference type="NCBIfam" id="TIGR00560"/>
    </source>
</evidence>
<evidence type="ECO:0000313" key="21">
    <source>
        <dbReference type="EMBL" id="GAM79288.1"/>
    </source>
</evidence>
<dbReference type="GO" id="GO:0008444">
    <property type="term" value="F:CDP-diacylglycerol-glycerol-3-phosphate 3-phosphatidyltransferase activity"/>
    <property type="evidence" value="ECO:0007669"/>
    <property type="project" value="UniProtKB-UniRule"/>
</dbReference>
<dbReference type="PROSITE" id="PS00379">
    <property type="entry name" value="CDP_ALCOHOL_P_TRANSF"/>
    <property type="match status" value="1"/>
</dbReference>
<dbReference type="InterPro" id="IPR000462">
    <property type="entry name" value="CDP-OH_P_trans"/>
</dbReference>
<evidence type="ECO:0000256" key="1">
    <source>
        <dbReference type="ARBA" id="ARBA00003973"/>
    </source>
</evidence>
<dbReference type="PANTHER" id="PTHR14269:SF62">
    <property type="entry name" value="CDP-DIACYLGLYCEROL--GLYCEROL-3-PHOSPHATE 3-PHOSPHATIDYLTRANSFERASE 1, CHLOROPLASTIC"/>
    <property type="match status" value="1"/>
</dbReference>
<dbReference type="InterPro" id="IPR050324">
    <property type="entry name" value="CDP-alcohol_PTase-I"/>
</dbReference>
<evidence type="ECO:0000256" key="5">
    <source>
        <dbReference type="ARBA" id="ARBA00010441"/>
    </source>
</evidence>
<evidence type="ECO:0000256" key="7">
    <source>
        <dbReference type="ARBA" id="ARBA00014944"/>
    </source>
</evidence>
<keyword evidence="15" id="KW-0594">Phospholipid biosynthesis</keyword>
<dbReference type="Proteomes" id="UP000031847">
    <property type="component" value="Unassembled WGS sequence"/>
</dbReference>
<evidence type="ECO:0000256" key="12">
    <source>
        <dbReference type="ARBA" id="ARBA00022989"/>
    </source>
</evidence>
<evidence type="ECO:0000313" key="22">
    <source>
        <dbReference type="Proteomes" id="UP000031847"/>
    </source>
</evidence>
<proteinExistence type="inferred from homology"/>
<organism evidence="21 22">
    <name type="scientific">Lactococcus lactis subsp. lactis</name>
    <name type="common">Streptococcus lactis</name>
    <dbReference type="NCBI Taxonomy" id="1360"/>
    <lineage>
        <taxon>Bacteria</taxon>
        <taxon>Bacillati</taxon>
        <taxon>Bacillota</taxon>
        <taxon>Bacilli</taxon>
        <taxon>Lactobacillales</taxon>
        <taxon>Streptococcaceae</taxon>
        <taxon>Lactococcus</taxon>
    </lineage>
</organism>
<comment type="pathway">
    <text evidence="4">Lipid metabolism.</text>
</comment>
<dbReference type="AlphaFoldDB" id="A0A0B8QWH8"/>
<dbReference type="EC" id="2.7.8.5" evidence="6 18"/>
<evidence type="ECO:0000256" key="3">
    <source>
        <dbReference type="ARBA" id="ARBA00005042"/>
    </source>
</evidence>
<feature type="transmembrane region" description="Helical" evidence="20">
    <location>
        <begin position="53"/>
        <end position="76"/>
    </location>
</feature>
<keyword evidence="14 20" id="KW-0472">Membrane</keyword>
<keyword evidence="10 19" id="KW-0808">Transferase</keyword>
<dbReference type="Pfam" id="PF01066">
    <property type="entry name" value="CDP-OH_P_transf"/>
    <property type="match status" value="1"/>
</dbReference>
<evidence type="ECO:0000256" key="16">
    <source>
        <dbReference type="ARBA" id="ARBA00023264"/>
    </source>
</evidence>
<evidence type="ECO:0000256" key="8">
    <source>
        <dbReference type="ARBA" id="ARBA00022475"/>
    </source>
</evidence>
<evidence type="ECO:0000256" key="10">
    <source>
        <dbReference type="ARBA" id="ARBA00022679"/>
    </source>
</evidence>
<dbReference type="InterPro" id="IPR043130">
    <property type="entry name" value="CDP-OH_PTrfase_TM_dom"/>
</dbReference>
<dbReference type="Gene3D" id="1.20.120.1760">
    <property type="match status" value="1"/>
</dbReference>
<gene>
    <name evidence="21" type="ORF">JCM5805K_0395</name>
</gene>
<dbReference type="UniPathway" id="UPA00084">
    <property type="reaction ID" value="UER00503"/>
</dbReference>
<evidence type="ECO:0000256" key="14">
    <source>
        <dbReference type="ARBA" id="ARBA00023136"/>
    </source>
</evidence>
<keyword evidence="13" id="KW-0443">Lipid metabolism</keyword>
<feature type="transmembrane region" description="Helical" evidence="20">
    <location>
        <begin position="159"/>
        <end position="184"/>
    </location>
</feature>
<name>A0A0B8QWH8_LACLL</name>
<evidence type="ECO:0000256" key="2">
    <source>
        <dbReference type="ARBA" id="ARBA00004651"/>
    </source>
</evidence>
<dbReference type="InterPro" id="IPR048254">
    <property type="entry name" value="CDP_ALCOHOL_P_TRANSF_CS"/>
</dbReference>
<accession>A0A0B8QWH8</accession>
<evidence type="ECO:0000256" key="6">
    <source>
        <dbReference type="ARBA" id="ARBA00013170"/>
    </source>
</evidence>
<dbReference type="EMBL" id="BBSI01000012">
    <property type="protein sequence ID" value="GAM79288.1"/>
    <property type="molecule type" value="Genomic_DNA"/>
</dbReference>